<gene>
    <name evidence="1" type="ORF">TIFTF001_051924</name>
</gene>
<protein>
    <submittedName>
        <fullName evidence="1">Uncharacterized protein</fullName>
    </submittedName>
</protein>
<proteinExistence type="predicted"/>
<name>A0AA88EFC8_FICCA</name>
<comment type="caution">
    <text evidence="1">The sequence shown here is derived from an EMBL/GenBank/DDBJ whole genome shotgun (WGS) entry which is preliminary data.</text>
</comment>
<dbReference type="Proteomes" id="UP001187192">
    <property type="component" value="Unassembled WGS sequence"/>
</dbReference>
<sequence>MESSESSLPQPLPKGEVKEAVNMQADEATLDFAEDTCDYKAEIDIEEERHWGATMSNKSLFGQNDYGTRIVSDLSCL</sequence>
<dbReference type="EMBL" id="BTGU01010245">
    <property type="protein sequence ID" value="GMN72055.1"/>
    <property type="molecule type" value="Genomic_DNA"/>
</dbReference>
<evidence type="ECO:0000313" key="2">
    <source>
        <dbReference type="Proteomes" id="UP001187192"/>
    </source>
</evidence>
<dbReference type="AlphaFoldDB" id="A0AA88EFC8"/>
<keyword evidence="2" id="KW-1185">Reference proteome</keyword>
<evidence type="ECO:0000313" key="1">
    <source>
        <dbReference type="EMBL" id="GMN72055.1"/>
    </source>
</evidence>
<organism evidence="1 2">
    <name type="scientific">Ficus carica</name>
    <name type="common">Common fig</name>
    <dbReference type="NCBI Taxonomy" id="3494"/>
    <lineage>
        <taxon>Eukaryota</taxon>
        <taxon>Viridiplantae</taxon>
        <taxon>Streptophyta</taxon>
        <taxon>Embryophyta</taxon>
        <taxon>Tracheophyta</taxon>
        <taxon>Spermatophyta</taxon>
        <taxon>Magnoliopsida</taxon>
        <taxon>eudicotyledons</taxon>
        <taxon>Gunneridae</taxon>
        <taxon>Pentapetalae</taxon>
        <taxon>rosids</taxon>
        <taxon>fabids</taxon>
        <taxon>Rosales</taxon>
        <taxon>Moraceae</taxon>
        <taxon>Ficeae</taxon>
        <taxon>Ficus</taxon>
    </lineage>
</organism>
<accession>A0AA88EFC8</accession>
<reference evidence="1" key="1">
    <citation type="submission" date="2023-07" db="EMBL/GenBank/DDBJ databases">
        <title>draft genome sequence of fig (Ficus carica).</title>
        <authorList>
            <person name="Takahashi T."/>
            <person name="Nishimura K."/>
        </authorList>
    </citation>
    <scope>NUCLEOTIDE SEQUENCE</scope>
</reference>